<sequence length="245" mass="27318">MQQIRFIPPRKHNFTLIELLVVIAIIAILAAMLLPALNKARESAQKINCTSRLNQCLKAEQLYSNDFRDYYYVHGMFNGDAPHSYWNSVLIHSGYLNRKVVSCPGSKPKTGADEIGWPEASYGIFRFDFGGSAGDPRGPWSKDYEEELGNYNIRVVSGGIEGYFMTLAKMKAPTRTPVFADVRKLNGEGFMAFNPRYFHPESATALAHSQAANIAYADGHVASRGLNELRSEGFTQFVLGNGRIQ</sequence>
<dbReference type="EMBL" id="QEKH01000035">
    <property type="protein sequence ID" value="PVY36563.1"/>
    <property type="molecule type" value="Genomic_DNA"/>
</dbReference>
<comment type="caution">
    <text evidence="2">The sequence shown here is derived from an EMBL/GenBank/DDBJ whole genome shotgun (WGS) entry which is preliminary data.</text>
</comment>
<dbReference type="AlphaFoldDB" id="A0A2U1AJH6"/>
<organism evidence="2 3">
    <name type="scientific">Victivallis vadensis</name>
    <dbReference type="NCBI Taxonomy" id="172901"/>
    <lineage>
        <taxon>Bacteria</taxon>
        <taxon>Pseudomonadati</taxon>
        <taxon>Lentisphaerota</taxon>
        <taxon>Lentisphaeria</taxon>
        <taxon>Victivallales</taxon>
        <taxon>Victivallaceae</taxon>
        <taxon>Victivallis</taxon>
    </lineage>
</organism>
<proteinExistence type="predicted"/>
<dbReference type="GeneID" id="78296794"/>
<dbReference type="OrthoDB" id="10012292at2"/>
<name>A0A2U1AJH6_9BACT</name>
<evidence type="ECO:0000313" key="2">
    <source>
        <dbReference type="EMBL" id="PVY36563.1"/>
    </source>
</evidence>
<keyword evidence="3" id="KW-1185">Reference proteome</keyword>
<dbReference type="NCBIfam" id="TIGR02532">
    <property type="entry name" value="IV_pilin_GFxxxE"/>
    <property type="match status" value="1"/>
</dbReference>
<gene>
    <name evidence="2" type="ORF">C8D82_13529</name>
</gene>
<dbReference type="PANTHER" id="PTHR30093">
    <property type="entry name" value="GENERAL SECRETION PATHWAY PROTEIN G"/>
    <property type="match status" value="1"/>
</dbReference>
<keyword evidence="1" id="KW-0472">Membrane</keyword>
<dbReference type="InterPro" id="IPR012902">
    <property type="entry name" value="N_methyl_site"/>
</dbReference>
<reference evidence="2 3" key="1">
    <citation type="submission" date="2018-04" db="EMBL/GenBank/DDBJ databases">
        <title>Genomic Encyclopedia of Type Strains, Phase IV (KMG-IV): sequencing the most valuable type-strain genomes for metagenomic binning, comparative biology and taxonomic classification.</title>
        <authorList>
            <person name="Goeker M."/>
        </authorList>
    </citation>
    <scope>NUCLEOTIDE SEQUENCE [LARGE SCALE GENOMIC DNA]</scope>
    <source>
        <strain evidence="2 3">DSM 14823</strain>
    </source>
</reference>
<keyword evidence="1" id="KW-1133">Transmembrane helix</keyword>
<dbReference type="InterPro" id="IPR045584">
    <property type="entry name" value="Pilin-like"/>
</dbReference>
<dbReference type="Proteomes" id="UP000245959">
    <property type="component" value="Unassembled WGS sequence"/>
</dbReference>
<keyword evidence="1" id="KW-0812">Transmembrane</keyword>
<feature type="transmembrane region" description="Helical" evidence="1">
    <location>
        <begin position="12"/>
        <end position="37"/>
    </location>
</feature>
<accession>A0A2U1AJH6</accession>
<evidence type="ECO:0000256" key="1">
    <source>
        <dbReference type="SAM" id="Phobius"/>
    </source>
</evidence>
<dbReference type="SUPFAM" id="SSF54523">
    <property type="entry name" value="Pili subunits"/>
    <property type="match status" value="1"/>
</dbReference>
<dbReference type="Gene3D" id="3.30.700.10">
    <property type="entry name" value="Glycoprotein, Type 4 Pilin"/>
    <property type="match status" value="1"/>
</dbReference>
<evidence type="ECO:0000313" key="3">
    <source>
        <dbReference type="Proteomes" id="UP000245959"/>
    </source>
</evidence>
<dbReference type="RefSeq" id="WP_116885524.1">
    <property type="nucleotide sequence ID" value="NZ_CABMMC010000038.1"/>
</dbReference>
<protein>
    <submittedName>
        <fullName evidence="2">Prepilin-type N-terminal cleavage/methylation domain-containing protein/prepilin-type processing-associated H-X9-DG protein</fullName>
    </submittedName>
</protein>